<evidence type="ECO:0000256" key="5">
    <source>
        <dbReference type="ARBA" id="ARBA00022989"/>
    </source>
</evidence>
<accession>A0A975ZP42</accession>
<evidence type="ECO:0000259" key="8">
    <source>
        <dbReference type="PROSITE" id="PS50928"/>
    </source>
</evidence>
<evidence type="ECO:0000313" key="10">
    <source>
        <dbReference type="Proteomes" id="UP000182932"/>
    </source>
</evidence>
<protein>
    <submittedName>
        <fullName evidence="9">Peptide/nickel transport system permease protein</fullName>
    </submittedName>
</protein>
<feature type="transmembrane region" description="Helical" evidence="7">
    <location>
        <begin position="9"/>
        <end position="30"/>
    </location>
</feature>
<evidence type="ECO:0000256" key="1">
    <source>
        <dbReference type="ARBA" id="ARBA00004651"/>
    </source>
</evidence>
<dbReference type="GeneID" id="80819111"/>
<keyword evidence="6 7" id="KW-0472">Membrane</keyword>
<feature type="transmembrane region" description="Helical" evidence="7">
    <location>
        <begin position="209"/>
        <end position="227"/>
    </location>
</feature>
<comment type="similarity">
    <text evidence="7">Belongs to the binding-protein-dependent transport system permease family.</text>
</comment>
<proteinExistence type="inferred from homology"/>
<dbReference type="EMBL" id="FNYY01000010">
    <property type="protein sequence ID" value="SEJ76524.1"/>
    <property type="molecule type" value="Genomic_DNA"/>
</dbReference>
<dbReference type="PANTHER" id="PTHR43163">
    <property type="entry name" value="DIPEPTIDE TRANSPORT SYSTEM PERMEASE PROTEIN DPPB-RELATED"/>
    <property type="match status" value="1"/>
</dbReference>
<keyword evidence="4 7" id="KW-0812">Transmembrane</keyword>
<dbReference type="PROSITE" id="PS50928">
    <property type="entry name" value="ABC_TM1"/>
    <property type="match status" value="1"/>
</dbReference>
<comment type="subcellular location">
    <subcellularLocation>
        <location evidence="1 7">Cell membrane</location>
        <topology evidence="1 7">Multi-pass membrane protein</topology>
    </subcellularLocation>
</comment>
<feature type="transmembrane region" description="Helical" evidence="7">
    <location>
        <begin position="125"/>
        <end position="149"/>
    </location>
</feature>
<keyword evidence="10" id="KW-1185">Reference proteome</keyword>
<dbReference type="InterPro" id="IPR045621">
    <property type="entry name" value="BPD_transp_1_N"/>
</dbReference>
<dbReference type="Pfam" id="PF00528">
    <property type="entry name" value="BPD_transp_1"/>
    <property type="match status" value="1"/>
</dbReference>
<dbReference type="Gene3D" id="1.10.3720.10">
    <property type="entry name" value="MetI-like"/>
    <property type="match status" value="1"/>
</dbReference>
<evidence type="ECO:0000256" key="7">
    <source>
        <dbReference type="RuleBase" id="RU363032"/>
    </source>
</evidence>
<evidence type="ECO:0000256" key="2">
    <source>
        <dbReference type="ARBA" id="ARBA00022448"/>
    </source>
</evidence>
<evidence type="ECO:0000313" key="9">
    <source>
        <dbReference type="EMBL" id="SEJ76524.1"/>
    </source>
</evidence>
<dbReference type="AlphaFoldDB" id="A0A975ZP42"/>
<dbReference type="InterPro" id="IPR000515">
    <property type="entry name" value="MetI-like"/>
</dbReference>
<dbReference type="PANTHER" id="PTHR43163:SF6">
    <property type="entry name" value="DIPEPTIDE TRANSPORT SYSTEM PERMEASE PROTEIN DPPB-RELATED"/>
    <property type="match status" value="1"/>
</dbReference>
<sequence length="345" mass="38697">MLTFAIRRLVLSVPTLLFIALVIFLLLNLAPNDPMAQVPLTIPPEVKQKMREALGIGEALPLQFWKWLVAMFWTEPKVLIDWLTADSLLLGWLPDTALYQGELRVISWQTRSPVMDIVVQRLPQTLWVVGTAYLLAIVIAVPIGIYSAYRQYSWFDQAGTFVSMIGFSIPPFFSGVLVIVIFSVQLGWFPSIYDTTLQVTDWDSFLRQINQMILPVMVLTLQITAQLSRFMRASMLDNLGQDYVRTARAKGLGEPNVVLVHVLRNSMIPVVTVIALGVPNIFGGAIITEQVFKVNGIGQLLITAIEANDLPMVQTLTFVFAVLIVLFNLIADLAYGMLDPRIRYD</sequence>
<dbReference type="CDD" id="cd06261">
    <property type="entry name" value="TM_PBP2"/>
    <property type="match status" value="1"/>
</dbReference>
<dbReference type="GO" id="GO:0005886">
    <property type="term" value="C:plasma membrane"/>
    <property type="evidence" value="ECO:0007669"/>
    <property type="project" value="UniProtKB-SubCell"/>
</dbReference>
<dbReference type="RefSeq" id="WP_048532331.1">
    <property type="nucleotide sequence ID" value="NZ_CATLQZ010000019.1"/>
</dbReference>
<dbReference type="GO" id="GO:0071916">
    <property type="term" value="F:dipeptide transmembrane transporter activity"/>
    <property type="evidence" value="ECO:0007669"/>
    <property type="project" value="TreeGrafter"/>
</dbReference>
<keyword evidence="5 7" id="KW-1133">Transmembrane helix</keyword>
<name>A0A975ZP42_9RHOB</name>
<dbReference type="Proteomes" id="UP000182932">
    <property type="component" value="Unassembled WGS sequence"/>
</dbReference>
<reference evidence="9 10" key="1">
    <citation type="submission" date="2016-10" db="EMBL/GenBank/DDBJ databases">
        <authorList>
            <person name="Varghese N."/>
            <person name="Submissions S."/>
        </authorList>
    </citation>
    <scope>NUCLEOTIDE SEQUENCE [LARGE SCALE GENOMIC DNA]</scope>
    <source>
        <strain evidence="9 10">FF3</strain>
    </source>
</reference>
<feature type="transmembrane region" description="Helical" evidence="7">
    <location>
        <begin position="318"/>
        <end position="338"/>
    </location>
</feature>
<feature type="transmembrane region" description="Helical" evidence="7">
    <location>
        <begin position="267"/>
        <end position="287"/>
    </location>
</feature>
<feature type="transmembrane region" description="Helical" evidence="7">
    <location>
        <begin position="161"/>
        <end position="189"/>
    </location>
</feature>
<comment type="caution">
    <text evidence="9">The sequence shown here is derived from an EMBL/GenBank/DDBJ whole genome shotgun (WGS) entry which is preliminary data.</text>
</comment>
<feature type="domain" description="ABC transmembrane type-1" evidence="8">
    <location>
        <begin position="122"/>
        <end position="331"/>
    </location>
</feature>
<organism evidence="9 10">
    <name type="scientific">Marinovum algicola</name>
    <dbReference type="NCBI Taxonomy" id="42444"/>
    <lineage>
        <taxon>Bacteria</taxon>
        <taxon>Pseudomonadati</taxon>
        <taxon>Pseudomonadota</taxon>
        <taxon>Alphaproteobacteria</taxon>
        <taxon>Rhodobacterales</taxon>
        <taxon>Roseobacteraceae</taxon>
        <taxon>Marinovum</taxon>
    </lineage>
</organism>
<keyword evidence="2 7" id="KW-0813">Transport</keyword>
<evidence type="ECO:0000256" key="4">
    <source>
        <dbReference type="ARBA" id="ARBA00022692"/>
    </source>
</evidence>
<evidence type="ECO:0000256" key="6">
    <source>
        <dbReference type="ARBA" id="ARBA00023136"/>
    </source>
</evidence>
<dbReference type="SUPFAM" id="SSF161098">
    <property type="entry name" value="MetI-like"/>
    <property type="match status" value="1"/>
</dbReference>
<gene>
    <name evidence="9" type="ORF">SAMN04487940_11046</name>
</gene>
<dbReference type="InterPro" id="IPR035906">
    <property type="entry name" value="MetI-like_sf"/>
</dbReference>
<evidence type="ECO:0000256" key="3">
    <source>
        <dbReference type="ARBA" id="ARBA00022475"/>
    </source>
</evidence>
<keyword evidence="3" id="KW-1003">Cell membrane</keyword>
<dbReference type="Pfam" id="PF19300">
    <property type="entry name" value="BPD_transp_1_N"/>
    <property type="match status" value="1"/>
</dbReference>